<dbReference type="EMBL" id="JAVFWL010000003">
    <property type="protein sequence ID" value="KAK6740111.1"/>
    <property type="molecule type" value="Genomic_DNA"/>
</dbReference>
<keyword evidence="3" id="KW-1185">Reference proteome</keyword>
<feature type="transmembrane region" description="Helical" evidence="1">
    <location>
        <begin position="12"/>
        <end position="37"/>
    </location>
</feature>
<accession>A0ABR1CSF6</accession>
<keyword evidence="1" id="KW-0812">Transmembrane</keyword>
<gene>
    <name evidence="2" type="primary">Necator_chrIII.g9293</name>
    <name evidence="2" type="ORF">RB195_008528</name>
</gene>
<keyword evidence="1" id="KW-1133">Transmembrane helix</keyword>
<evidence type="ECO:0000313" key="2">
    <source>
        <dbReference type="EMBL" id="KAK6740111.1"/>
    </source>
</evidence>
<organism evidence="2 3">
    <name type="scientific">Necator americanus</name>
    <name type="common">Human hookworm</name>
    <dbReference type="NCBI Taxonomy" id="51031"/>
    <lineage>
        <taxon>Eukaryota</taxon>
        <taxon>Metazoa</taxon>
        <taxon>Ecdysozoa</taxon>
        <taxon>Nematoda</taxon>
        <taxon>Chromadorea</taxon>
        <taxon>Rhabditida</taxon>
        <taxon>Rhabditina</taxon>
        <taxon>Rhabditomorpha</taxon>
        <taxon>Strongyloidea</taxon>
        <taxon>Ancylostomatidae</taxon>
        <taxon>Bunostominae</taxon>
        <taxon>Necator</taxon>
    </lineage>
</organism>
<dbReference type="Proteomes" id="UP001303046">
    <property type="component" value="Unassembled WGS sequence"/>
</dbReference>
<feature type="transmembrane region" description="Helical" evidence="1">
    <location>
        <begin position="49"/>
        <end position="71"/>
    </location>
</feature>
<keyword evidence="1" id="KW-0472">Membrane</keyword>
<protein>
    <submittedName>
        <fullName evidence="2">Uncharacterized protein</fullName>
    </submittedName>
</protein>
<comment type="caution">
    <text evidence="2">The sequence shown here is derived from an EMBL/GenBank/DDBJ whole genome shotgun (WGS) entry which is preliminary data.</text>
</comment>
<proteinExistence type="predicted"/>
<sequence length="80" mass="9217">MYGAKGMCNNWYAILDVQFFLTILVVVYYSYILYVIASSESPIFRTAFFRIYLVTGVSDILGVIVLEWTHAELKFTLGNF</sequence>
<evidence type="ECO:0000256" key="1">
    <source>
        <dbReference type="SAM" id="Phobius"/>
    </source>
</evidence>
<name>A0ABR1CSF6_NECAM</name>
<evidence type="ECO:0000313" key="3">
    <source>
        <dbReference type="Proteomes" id="UP001303046"/>
    </source>
</evidence>
<reference evidence="2 3" key="1">
    <citation type="submission" date="2023-08" db="EMBL/GenBank/DDBJ databases">
        <title>A Necator americanus chromosomal reference genome.</title>
        <authorList>
            <person name="Ilik V."/>
            <person name="Petrzelkova K.J."/>
            <person name="Pardy F."/>
            <person name="Fuh T."/>
            <person name="Niatou-Singa F.S."/>
            <person name="Gouil Q."/>
            <person name="Baker L."/>
            <person name="Ritchie M.E."/>
            <person name="Jex A.R."/>
            <person name="Gazzola D."/>
            <person name="Li H."/>
            <person name="Toshio Fujiwara R."/>
            <person name="Zhan B."/>
            <person name="Aroian R.V."/>
            <person name="Pafco B."/>
            <person name="Schwarz E.M."/>
        </authorList>
    </citation>
    <scope>NUCLEOTIDE SEQUENCE [LARGE SCALE GENOMIC DNA]</scope>
    <source>
        <strain evidence="2 3">Aroian</strain>
        <tissue evidence="2">Whole animal</tissue>
    </source>
</reference>